<evidence type="ECO:0000313" key="2">
    <source>
        <dbReference type="EMBL" id="QMW21931.1"/>
    </source>
</evidence>
<dbReference type="Proteomes" id="UP000515292">
    <property type="component" value="Chromosome"/>
</dbReference>
<dbReference type="KEGG" id="sand:H3309_11115"/>
<dbReference type="Pfam" id="PF01796">
    <property type="entry name" value="OB_ChsH2_C"/>
    <property type="match status" value="1"/>
</dbReference>
<gene>
    <name evidence="2" type="ORF">H3309_11115</name>
</gene>
<dbReference type="EMBL" id="CP059851">
    <property type="protein sequence ID" value="QMW21931.1"/>
    <property type="molecule type" value="Genomic_DNA"/>
</dbReference>
<evidence type="ECO:0000313" key="3">
    <source>
        <dbReference type="Proteomes" id="UP000515292"/>
    </source>
</evidence>
<sequence length="125" mass="13665">MTTIAEGLFTDETLIGGRNRESGRIVFPCPADSERYEAVTLPSRGTIWSWTVQRFPPKSPPYAADVPFAPFALAYVELPGAVIVETRLEGFAFDELKVGLPCAFRTVDFGGRTAFAFGPVESDDD</sequence>
<protein>
    <submittedName>
        <fullName evidence="2">OB-fold domain-containing protein</fullName>
    </submittedName>
</protein>
<dbReference type="SUPFAM" id="SSF50249">
    <property type="entry name" value="Nucleic acid-binding proteins"/>
    <property type="match status" value="1"/>
</dbReference>
<dbReference type="InterPro" id="IPR002878">
    <property type="entry name" value="ChsH2_C"/>
</dbReference>
<reference evidence="2 3" key="1">
    <citation type="submission" date="2020-07" db="EMBL/GenBank/DDBJ databases">
        <title>Complete genome sequence for Sandaracinobacter sp. M6.</title>
        <authorList>
            <person name="Tang Y."/>
            <person name="Liu Q."/>
            <person name="Guo Z."/>
            <person name="Lei P."/>
            <person name="Huang B."/>
        </authorList>
    </citation>
    <scope>NUCLEOTIDE SEQUENCE [LARGE SCALE GENOMIC DNA]</scope>
    <source>
        <strain evidence="2 3">M6</strain>
    </source>
</reference>
<feature type="domain" description="ChsH2 C-terminal OB-fold" evidence="1">
    <location>
        <begin position="39"/>
        <end position="101"/>
    </location>
</feature>
<proteinExistence type="predicted"/>
<evidence type="ECO:0000259" key="1">
    <source>
        <dbReference type="Pfam" id="PF01796"/>
    </source>
</evidence>
<accession>A0A7G5IEY9</accession>
<dbReference type="InterPro" id="IPR012340">
    <property type="entry name" value="NA-bd_OB-fold"/>
</dbReference>
<name>A0A7G5IEY9_9SPHN</name>
<keyword evidence="3" id="KW-1185">Reference proteome</keyword>
<dbReference type="RefSeq" id="WP_182294777.1">
    <property type="nucleotide sequence ID" value="NZ_CP059851.1"/>
</dbReference>
<dbReference type="AlphaFoldDB" id="A0A7G5IEY9"/>
<organism evidence="2 3">
    <name type="scientific">Sandaracinobacteroides saxicola</name>
    <dbReference type="NCBI Taxonomy" id="2759707"/>
    <lineage>
        <taxon>Bacteria</taxon>
        <taxon>Pseudomonadati</taxon>
        <taxon>Pseudomonadota</taxon>
        <taxon>Alphaproteobacteria</taxon>
        <taxon>Sphingomonadales</taxon>
        <taxon>Sphingosinicellaceae</taxon>
        <taxon>Sandaracinobacteroides</taxon>
    </lineage>
</organism>